<name>A0ABV5CL17_9ACTN</name>
<feature type="region of interest" description="Disordered" evidence="1">
    <location>
        <begin position="1"/>
        <end position="23"/>
    </location>
</feature>
<reference evidence="2 3" key="1">
    <citation type="submission" date="2024-04" db="EMBL/GenBank/DDBJ databases">
        <title>Polymorphospora sp. isolated from Baiyangdian Lake in Xiong'an New Area.</title>
        <authorList>
            <person name="Zhang X."/>
            <person name="Liu J."/>
        </authorList>
    </citation>
    <scope>NUCLEOTIDE SEQUENCE [LARGE SCALE GENOMIC DNA]</scope>
    <source>
        <strain evidence="2 3">2-325</strain>
    </source>
</reference>
<evidence type="ECO:0000313" key="2">
    <source>
        <dbReference type="EMBL" id="MFB6392679.1"/>
    </source>
</evidence>
<dbReference type="RefSeq" id="WP_375733395.1">
    <property type="nucleotide sequence ID" value="NZ_JBCGDC010000011.1"/>
</dbReference>
<organism evidence="2 3">
    <name type="scientific">Polymorphospora lycopeni</name>
    <dbReference type="NCBI Taxonomy" id="3140240"/>
    <lineage>
        <taxon>Bacteria</taxon>
        <taxon>Bacillati</taxon>
        <taxon>Actinomycetota</taxon>
        <taxon>Actinomycetes</taxon>
        <taxon>Micromonosporales</taxon>
        <taxon>Micromonosporaceae</taxon>
        <taxon>Polymorphospora</taxon>
    </lineage>
</organism>
<accession>A0ABV5CL17</accession>
<protein>
    <submittedName>
        <fullName evidence="2">Uncharacterized protein</fullName>
    </submittedName>
</protein>
<dbReference type="EMBL" id="JBCGDC010000011">
    <property type="protein sequence ID" value="MFB6392679.1"/>
    <property type="molecule type" value="Genomic_DNA"/>
</dbReference>
<keyword evidence="3" id="KW-1185">Reference proteome</keyword>
<feature type="compositionally biased region" description="Basic and acidic residues" evidence="1">
    <location>
        <begin position="8"/>
        <end position="18"/>
    </location>
</feature>
<sequence>MNAAQLAELERRAEHDPEASPAALKRLGEHIEAARRQGSQR</sequence>
<evidence type="ECO:0000313" key="3">
    <source>
        <dbReference type="Proteomes" id="UP001582793"/>
    </source>
</evidence>
<dbReference type="Proteomes" id="UP001582793">
    <property type="component" value="Unassembled WGS sequence"/>
</dbReference>
<proteinExistence type="predicted"/>
<comment type="caution">
    <text evidence="2">The sequence shown here is derived from an EMBL/GenBank/DDBJ whole genome shotgun (WGS) entry which is preliminary data.</text>
</comment>
<gene>
    <name evidence="2" type="ORF">AAFH96_06105</name>
</gene>
<evidence type="ECO:0000256" key="1">
    <source>
        <dbReference type="SAM" id="MobiDB-lite"/>
    </source>
</evidence>